<dbReference type="EMBL" id="JAYMYQ010000004">
    <property type="protein sequence ID" value="KAK7338815.1"/>
    <property type="molecule type" value="Genomic_DNA"/>
</dbReference>
<evidence type="ECO:0000313" key="3">
    <source>
        <dbReference type="Proteomes" id="UP001367508"/>
    </source>
</evidence>
<keyword evidence="1" id="KW-0732">Signal</keyword>
<accession>A0AAN9LMH0</accession>
<dbReference type="Proteomes" id="UP001367508">
    <property type="component" value="Unassembled WGS sequence"/>
</dbReference>
<keyword evidence="3" id="KW-1185">Reference proteome</keyword>
<evidence type="ECO:0008006" key="4">
    <source>
        <dbReference type="Google" id="ProtNLM"/>
    </source>
</evidence>
<sequence>MASNLHQPFLLRVLCIALVLISGLGTGWSVPDLRCGDVTHSCDQAACVKSCANSGAAWGSCYRLLPTVFKCCCMHYHQKIIP</sequence>
<organism evidence="2 3">
    <name type="scientific">Canavalia gladiata</name>
    <name type="common">Sword bean</name>
    <name type="synonym">Dolichos gladiatus</name>
    <dbReference type="NCBI Taxonomy" id="3824"/>
    <lineage>
        <taxon>Eukaryota</taxon>
        <taxon>Viridiplantae</taxon>
        <taxon>Streptophyta</taxon>
        <taxon>Embryophyta</taxon>
        <taxon>Tracheophyta</taxon>
        <taxon>Spermatophyta</taxon>
        <taxon>Magnoliopsida</taxon>
        <taxon>eudicotyledons</taxon>
        <taxon>Gunneridae</taxon>
        <taxon>Pentapetalae</taxon>
        <taxon>rosids</taxon>
        <taxon>fabids</taxon>
        <taxon>Fabales</taxon>
        <taxon>Fabaceae</taxon>
        <taxon>Papilionoideae</taxon>
        <taxon>50 kb inversion clade</taxon>
        <taxon>NPAAA clade</taxon>
        <taxon>indigoferoid/millettioid clade</taxon>
        <taxon>Phaseoleae</taxon>
        <taxon>Canavalia</taxon>
    </lineage>
</organism>
<dbReference type="AlphaFoldDB" id="A0AAN9LMH0"/>
<reference evidence="2 3" key="1">
    <citation type="submission" date="2024-01" db="EMBL/GenBank/DDBJ databases">
        <title>The genomes of 5 underutilized Papilionoideae crops provide insights into root nodulation and disease resistanc.</title>
        <authorList>
            <person name="Jiang F."/>
        </authorList>
    </citation>
    <scope>NUCLEOTIDE SEQUENCE [LARGE SCALE GENOMIC DNA]</scope>
    <source>
        <strain evidence="2">LVBAO_FW01</strain>
        <tissue evidence="2">Leaves</tissue>
    </source>
</reference>
<feature type="signal peptide" evidence="1">
    <location>
        <begin position="1"/>
        <end position="29"/>
    </location>
</feature>
<evidence type="ECO:0000313" key="2">
    <source>
        <dbReference type="EMBL" id="KAK7338815.1"/>
    </source>
</evidence>
<name>A0AAN9LMH0_CANGL</name>
<comment type="caution">
    <text evidence="2">The sequence shown here is derived from an EMBL/GenBank/DDBJ whole genome shotgun (WGS) entry which is preliminary data.</text>
</comment>
<evidence type="ECO:0000256" key="1">
    <source>
        <dbReference type="SAM" id="SignalP"/>
    </source>
</evidence>
<proteinExistence type="predicted"/>
<feature type="chain" id="PRO_5042987658" description="LCR" evidence="1">
    <location>
        <begin position="30"/>
        <end position="82"/>
    </location>
</feature>
<protein>
    <recommendedName>
        <fullName evidence="4">LCR</fullName>
    </recommendedName>
</protein>
<gene>
    <name evidence="2" type="ORF">VNO77_19447</name>
</gene>